<dbReference type="AlphaFoldDB" id="A0A9P8N570"/>
<dbReference type="RefSeq" id="XP_044725341.1">
    <property type="nucleotide sequence ID" value="XM_044858941.1"/>
</dbReference>
<keyword evidence="2" id="KW-1185">Reference proteome</keyword>
<dbReference type="GeneID" id="68349599"/>
<gene>
    <name evidence="1" type="ORF">HRG_00470</name>
</gene>
<organism evidence="1 2">
    <name type="scientific">Hirsutella rhossiliensis</name>
    <dbReference type="NCBI Taxonomy" id="111463"/>
    <lineage>
        <taxon>Eukaryota</taxon>
        <taxon>Fungi</taxon>
        <taxon>Dikarya</taxon>
        <taxon>Ascomycota</taxon>
        <taxon>Pezizomycotina</taxon>
        <taxon>Sordariomycetes</taxon>
        <taxon>Hypocreomycetidae</taxon>
        <taxon>Hypocreales</taxon>
        <taxon>Ophiocordycipitaceae</taxon>
        <taxon>Hirsutella</taxon>
    </lineage>
</organism>
<protein>
    <submittedName>
        <fullName evidence="1">Uncharacterized protein</fullName>
    </submittedName>
</protein>
<dbReference type="EMBL" id="JAIZPD010000001">
    <property type="protein sequence ID" value="KAH0967828.1"/>
    <property type="molecule type" value="Genomic_DNA"/>
</dbReference>
<evidence type="ECO:0000313" key="1">
    <source>
        <dbReference type="EMBL" id="KAH0967828.1"/>
    </source>
</evidence>
<accession>A0A9P8N570</accession>
<reference evidence="1" key="1">
    <citation type="submission" date="2021-09" db="EMBL/GenBank/DDBJ databases">
        <title>A high-quality genome of the endoparasitic fungus Hirsutella rhossiliensis with a comparison of Hirsutella genomes reveals transposable elements contributing to genome size variation.</title>
        <authorList>
            <person name="Lin R."/>
            <person name="Jiao Y."/>
            <person name="Sun X."/>
            <person name="Ling J."/>
            <person name="Xie B."/>
            <person name="Cheng X."/>
        </authorList>
    </citation>
    <scope>NUCLEOTIDE SEQUENCE</scope>
    <source>
        <strain evidence="1">HR02</strain>
    </source>
</reference>
<dbReference type="Proteomes" id="UP000824596">
    <property type="component" value="Unassembled WGS sequence"/>
</dbReference>
<evidence type="ECO:0000313" key="2">
    <source>
        <dbReference type="Proteomes" id="UP000824596"/>
    </source>
</evidence>
<sequence length="123" mass="13872">MFVYGDPYGSIHGFCDKCFENECTVTRDINTTIVKNKISYTARFGCIIPPSTAFDTTYDTASIARTEDDQLTRNMHEAVSYVAALFMFLLSCEVPEGVGRSVFRHWPASSSTKLFLRCRIGFN</sequence>
<name>A0A9P8N570_9HYPO</name>
<comment type="caution">
    <text evidence="1">The sequence shown here is derived from an EMBL/GenBank/DDBJ whole genome shotgun (WGS) entry which is preliminary data.</text>
</comment>
<proteinExistence type="predicted"/>